<name>A0A0B0N2E6_GOSAR</name>
<sequence length="41" mass="4653">MCRITFKSIGTQSWSFCCNTESSMSQHKKQNTRISSLPLVS</sequence>
<organism evidence="1 2">
    <name type="scientific">Gossypium arboreum</name>
    <name type="common">Tree cotton</name>
    <name type="synonym">Gossypium nanking</name>
    <dbReference type="NCBI Taxonomy" id="29729"/>
    <lineage>
        <taxon>Eukaryota</taxon>
        <taxon>Viridiplantae</taxon>
        <taxon>Streptophyta</taxon>
        <taxon>Embryophyta</taxon>
        <taxon>Tracheophyta</taxon>
        <taxon>Spermatophyta</taxon>
        <taxon>Magnoliopsida</taxon>
        <taxon>eudicotyledons</taxon>
        <taxon>Gunneridae</taxon>
        <taxon>Pentapetalae</taxon>
        <taxon>rosids</taxon>
        <taxon>malvids</taxon>
        <taxon>Malvales</taxon>
        <taxon>Malvaceae</taxon>
        <taxon>Malvoideae</taxon>
        <taxon>Gossypium</taxon>
    </lineage>
</organism>
<protein>
    <submittedName>
        <fullName evidence="1">Uncharacterized protein</fullName>
    </submittedName>
</protein>
<evidence type="ECO:0000313" key="2">
    <source>
        <dbReference type="Proteomes" id="UP000032142"/>
    </source>
</evidence>
<comment type="caution">
    <text evidence="1">The sequence shown here is derived from an EMBL/GenBank/DDBJ whole genome shotgun (WGS) entry which is preliminary data.</text>
</comment>
<dbReference type="EMBL" id="JRRC01500589">
    <property type="protein sequence ID" value="KHG08548.1"/>
    <property type="molecule type" value="Genomic_DNA"/>
</dbReference>
<dbReference type="AlphaFoldDB" id="A0A0B0N2E6"/>
<accession>A0A0B0N2E6</accession>
<keyword evidence="2" id="KW-1185">Reference proteome</keyword>
<reference evidence="2" key="1">
    <citation type="submission" date="2014-09" db="EMBL/GenBank/DDBJ databases">
        <authorList>
            <person name="Mudge J."/>
            <person name="Ramaraj T."/>
            <person name="Lindquist I.E."/>
            <person name="Bharti A.K."/>
            <person name="Sundararajan A."/>
            <person name="Cameron C.T."/>
            <person name="Woodward J.E."/>
            <person name="May G.D."/>
            <person name="Brubaker C."/>
            <person name="Broadhvest J."/>
            <person name="Wilkins T.A."/>
        </authorList>
    </citation>
    <scope>NUCLEOTIDE SEQUENCE</scope>
    <source>
        <strain evidence="2">cv. AKA8401</strain>
    </source>
</reference>
<gene>
    <name evidence="1" type="ORF">F383_35482</name>
</gene>
<proteinExistence type="predicted"/>
<evidence type="ECO:0000313" key="1">
    <source>
        <dbReference type="EMBL" id="KHG08548.1"/>
    </source>
</evidence>
<dbReference type="Proteomes" id="UP000032142">
    <property type="component" value="Unassembled WGS sequence"/>
</dbReference>